<dbReference type="STRING" id="349521.HCH_01128"/>
<keyword evidence="6 7" id="KW-0472">Membrane</keyword>
<feature type="domain" description="ABC transmembrane type-1" evidence="8">
    <location>
        <begin position="94"/>
        <end position="293"/>
    </location>
</feature>
<dbReference type="InterPro" id="IPR000515">
    <property type="entry name" value="MetI-like"/>
</dbReference>
<feature type="transmembrane region" description="Helical" evidence="7">
    <location>
        <begin position="98"/>
        <end position="121"/>
    </location>
</feature>
<dbReference type="GO" id="GO:0005886">
    <property type="term" value="C:plasma membrane"/>
    <property type="evidence" value="ECO:0007669"/>
    <property type="project" value="UniProtKB-SubCell"/>
</dbReference>
<organism evidence="9 10">
    <name type="scientific">Hahella chejuensis (strain KCTC 2396)</name>
    <dbReference type="NCBI Taxonomy" id="349521"/>
    <lineage>
        <taxon>Bacteria</taxon>
        <taxon>Pseudomonadati</taxon>
        <taxon>Pseudomonadota</taxon>
        <taxon>Gammaproteobacteria</taxon>
        <taxon>Oceanospirillales</taxon>
        <taxon>Hahellaceae</taxon>
        <taxon>Hahella</taxon>
    </lineage>
</organism>
<evidence type="ECO:0000259" key="8">
    <source>
        <dbReference type="PROSITE" id="PS50928"/>
    </source>
</evidence>
<dbReference type="EMBL" id="CP000155">
    <property type="protein sequence ID" value="ABC28006.1"/>
    <property type="molecule type" value="Genomic_DNA"/>
</dbReference>
<evidence type="ECO:0000256" key="5">
    <source>
        <dbReference type="ARBA" id="ARBA00022989"/>
    </source>
</evidence>
<gene>
    <name evidence="9" type="ordered locus">HCH_01128</name>
</gene>
<accession>Q2SMW8</accession>
<comment type="subcellular location">
    <subcellularLocation>
        <location evidence="1 7">Cell membrane</location>
        <topology evidence="1 7">Multi-pass membrane protein</topology>
    </subcellularLocation>
</comment>
<dbReference type="Gene3D" id="1.10.3720.10">
    <property type="entry name" value="MetI-like"/>
    <property type="match status" value="1"/>
</dbReference>
<dbReference type="SUPFAM" id="SSF161098">
    <property type="entry name" value="MetI-like"/>
    <property type="match status" value="1"/>
</dbReference>
<evidence type="ECO:0000256" key="7">
    <source>
        <dbReference type="RuleBase" id="RU363032"/>
    </source>
</evidence>
<proteinExistence type="inferred from homology"/>
<name>Q2SMW8_HAHCH</name>
<dbReference type="PANTHER" id="PTHR30465">
    <property type="entry name" value="INNER MEMBRANE ABC TRANSPORTER"/>
    <property type="match status" value="1"/>
</dbReference>
<dbReference type="PROSITE" id="PS50928">
    <property type="entry name" value="ABC_TM1"/>
    <property type="match status" value="1"/>
</dbReference>
<dbReference type="OrthoDB" id="9805855at2"/>
<dbReference type="InterPro" id="IPR035906">
    <property type="entry name" value="MetI-like_sf"/>
</dbReference>
<dbReference type="Pfam" id="PF19300">
    <property type="entry name" value="BPD_transp_1_N"/>
    <property type="match status" value="1"/>
</dbReference>
<dbReference type="InterPro" id="IPR045621">
    <property type="entry name" value="BPD_transp_1_N"/>
</dbReference>
<dbReference type="eggNOG" id="COG0601">
    <property type="taxonomic scope" value="Bacteria"/>
</dbReference>
<evidence type="ECO:0000256" key="4">
    <source>
        <dbReference type="ARBA" id="ARBA00022692"/>
    </source>
</evidence>
<sequence>MLSFIIRRLLVAIPTLLILVTISFTLMHAAPGGPFTNERKVPEAVMKNIEAKYHLDQPLWKQYFYYLGDLVQGDLGPSFKYKDHTVNELISASFPRSAYIGVLSFVIVVVLGIGIGVVAALNQNRWPDYAGMTFAMSGVMLPNFVLAPLCVMIFAVYLKWLPAGGWEGGRIEYLILPIVAMATSYVAQVARITRGSMIETINSTFIQRARAKGLPRSHIILRHALKPAMIPVISYLGPAFVGIVTGSVVVDKVFSTGGIGQHFVNGAINRDYSLILGVTILVGALTIFFNALVDILYTVLDPRIRY</sequence>
<feature type="transmembrane region" description="Helical" evidence="7">
    <location>
        <begin position="133"/>
        <end position="158"/>
    </location>
</feature>
<evidence type="ECO:0000256" key="3">
    <source>
        <dbReference type="ARBA" id="ARBA00022475"/>
    </source>
</evidence>
<evidence type="ECO:0000256" key="2">
    <source>
        <dbReference type="ARBA" id="ARBA00022448"/>
    </source>
</evidence>
<dbReference type="KEGG" id="hch:HCH_01128"/>
<dbReference type="NCBIfam" id="NF007008">
    <property type="entry name" value="PRK09471.1"/>
    <property type="match status" value="1"/>
</dbReference>
<keyword evidence="3" id="KW-1003">Cell membrane</keyword>
<evidence type="ECO:0000313" key="9">
    <source>
        <dbReference type="EMBL" id="ABC28006.1"/>
    </source>
</evidence>
<evidence type="ECO:0000256" key="6">
    <source>
        <dbReference type="ARBA" id="ARBA00023136"/>
    </source>
</evidence>
<dbReference type="HOGENOM" id="CLU_036879_0_0_6"/>
<dbReference type="AlphaFoldDB" id="Q2SMW8"/>
<dbReference type="Proteomes" id="UP000000238">
    <property type="component" value="Chromosome"/>
</dbReference>
<evidence type="ECO:0000256" key="1">
    <source>
        <dbReference type="ARBA" id="ARBA00004651"/>
    </source>
</evidence>
<feature type="transmembrane region" description="Helical" evidence="7">
    <location>
        <begin position="274"/>
        <end position="300"/>
    </location>
</feature>
<dbReference type="CDD" id="cd06261">
    <property type="entry name" value="TM_PBP2"/>
    <property type="match status" value="1"/>
</dbReference>
<feature type="transmembrane region" description="Helical" evidence="7">
    <location>
        <begin position="232"/>
        <end position="254"/>
    </location>
</feature>
<feature type="transmembrane region" description="Helical" evidence="7">
    <location>
        <begin position="170"/>
        <end position="187"/>
    </location>
</feature>
<reference evidence="9 10" key="1">
    <citation type="journal article" date="2005" name="Nucleic Acids Res.">
        <title>Genomic blueprint of Hahella chejuensis, a marine microbe producing an algicidal agent.</title>
        <authorList>
            <person name="Jeong H."/>
            <person name="Yim J.H."/>
            <person name="Lee C."/>
            <person name="Choi S.-H."/>
            <person name="Park Y.K."/>
            <person name="Yoon S.H."/>
            <person name="Hur C.-G."/>
            <person name="Kang H.-Y."/>
            <person name="Kim D."/>
            <person name="Lee H.H."/>
            <person name="Park K.H."/>
            <person name="Park S.-H."/>
            <person name="Park H.-S."/>
            <person name="Lee H.K."/>
            <person name="Oh T.K."/>
            <person name="Kim J.F."/>
        </authorList>
    </citation>
    <scope>NUCLEOTIDE SEQUENCE [LARGE SCALE GENOMIC DNA]</scope>
    <source>
        <strain evidence="9 10">KCTC 2396</strain>
    </source>
</reference>
<keyword evidence="10" id="KW-1185">Reference proteome</keyword>
<dbReference type="RefSeq" id="WP_011395081.1">
    <property type="nucleotide sequence ID" value="NC_007645.1"/>
</dbReference>
<keyword evidence="5 7" id="KW-1133">Transmembrane helix</keyword>
<keyword evidence="2 7" id="KW-0813">Transport</keyword>
<dbReference type="GO" id="GO:0055085">
    <property type="term" value="P:transmembrane transport"/>
    <property type="evidence" value="ECO:0007669"/>
    <property type="project" value="InterPro"/>
</dbReference>
<protein>
    <submittedName>
        <fullName evidence="9">ABC-type dipeptide/oligopeptide/nickel transport system, permease components</fullName>
    </submittedName>
</protein>
<keyword evidence="4 7" id="KW-0812">Transmembrane</keyword>
<dbReference type="PANTHER" id="PTHR30465:SF74">
    <property type="entry name" value="OLIGOPEPTIDE TRANSPORT SYSTEM PERMEASE PROTEIN OPPB"/>
    <property type="match status" value="1"/>
</dbReference>
<dbReference type="Pfam" id="PF00528">
    <property type="entry name" value="BPD_transp_1"/>
    <property type="match status" value="1"/>
</dbReference>
<comment type="similarity">
    <text evidence="7">Belongs to the binding-protein-dependent transport system permease family.</text>
</comment>
<evidence type="ECO:0000313" key="10">
    <source>
        <dbReference type="Proteomes" id="UP000000238"/>
    </source>
</evidence>